<evidence type="ECO:0000256" key="1">
    <source>
        <dbReference type="ARBA" id="ARBA00001974"/>
    </source>
</evidence>
<keyword evidence="3" id="KW-0285">Flavoprotein</keyword>
<evidence type="ECO:0000256" key="3">
    <source>
        <dbReference type="ARBA" id="ARBA00022630"/>
    </source>
</evidence>
<gene>
    <name evidence="8" type="ORF">QFZ26_000579</name>
</gene>
<dbReference type="InterPro" id="IPR036873">
    <property type="entry name" value="Rhodanese-like_dom_sf"/>
</dbReference>
<dbReference type="Gene3D" id="3.50.50.60">
    <property type="entry name" value="FAD/NAD(P)-binding domain"/>
    <property type="match status" value="2"/>
</dbReference>
<keyword evidence="4" id="KW-0274">FAD</keyword>
<dbReference type="InterPro" id="IPR004099">
    <property type="entry name" value="Pyr_nucl-diS_OxRdtase_dimer"/>
</dbReference>
<dbReference type="Pfam" id="PF07992">
    <property type="entry name" value="Pyr_redox_2"/>
    <property type="match status" value="1"/>
</dbReference>
<dbReference type="RefSeq" id="WP_307039111.1">
    <property type="nucleotide sequence ID" value="NZ_JAUSYY010000001.1"/>
</dbReference>
<dbReference type="PROSITE" id="PS50206">
    <property type="entry name" value="RHODANESE_3"/>
    <property type="match status" value="1"/>
</dbReference>
<dbReference type="InterPro" id="IPR036188">
    <property type="entry name" value="FAD/NAD-bd_sf"/>
</dbReference>
<dbReference type="SMART" id="SM00450">
    <property type="entry name" value="RHOD"/>
    <property type="match status" value="1"/>
</dbReference>
<dbReference type="Pfam" id="PF00581">
    <property type="entry name" value="Rhodanese"/>
    <property type="match status" value="1"/>
</dbReference>
<keyword evidence="6" id="KW-0676">Redox-active center</keyword>
<dbReference type="PANTHER" id="PTHR43429">
    <property type="entry name" value="PYRIDINE NUCLEOTIDE-DISULFIDE OXIDOREDUCTASE DOMAIN-CONTAINING"/>
    <property type="match status" value="1"/>
</dbReference>
<name>A0ABU0R4M3_9MICO</name>
<evidence type="ECO:0000256" key="6">
    <source>
        <dbReference type="ARBA" id="ARBA00023284"/>
    </source>
</evidence>
<evidence type="ECO:0000256" key="4">
    <source>
        <dbReference type="ARBA" id="ARBA00022827"/>
    </source>
</evidence>
<comment type="similarity">
    <text evidence="2">Belongs to the class-III pyridine nucleotide-disulfide oxidoreductase family.</text>
</comment>
<comment type="caution">
    <text evidence="8">The sequence shown here is derived from an EMBL/GenBank/DDBJ whole genome shotgun (WGS) entry which is preliminary data.</text>
</comment>
<evidence type="ECO:0000313" key="8">
    <source>
        <dbReference type="EMBL" id="MDQ0893024.1"/>
    </source>
</evidence>
<dbReference type="InterPro" id="IPR023753">
    <property type="entry name" value="FAD/NAD-binding_dom"/>
</dbReference>
<dbReference type="PRINTS" id="PR00411">
    <property type="entry name" value="PNDRDTASEI"/>
</dbReference>
<dbReference type="InterPro" id="IPR001763">
    <property type="entry name" value="Rhodanese-like_dom"/>
</dbReference>
<dbReference type="SUPFAM" id="SSF52821">
    <property type="entry name" value="Rhodanese/Cell cycle control phosphatase"/>
    <property type="match status" value="1"/>
</dbReference>
<dbReference type="SUPFAM" id="SSF51905">
    <property type="entry name" value="FAD/NAD(P)-binding domain"/>
    <property type="match status" value="1"/>
</dbReference>
<proteinExistence type="inferred from homology"/>
<sequence>MPPATLRATDQPGARHPVTVIIGGVAGGMSAATRLRRLDEEREIVVLERSGAVSFANCGLPYHVSGVIADRDELALQDPARLAARFRIDARVETEAIAIDPVAKTVTVRPARGGAEERISYDELVLSPGATPRRPERVAADAPLHTLRTLDDLDAIMLTVAGLPARARAVVIGAGYVGIELADNLHRRGIATTIVQPGTGLLGLDAEMAAPLIDHVRAVGVAVELGRRAVRVERDRVVLSDDTVLPADLVIAAMGVVPESGLARAAGLELGPGGGIVVDEFHRTSDPSIFAVGDVAEKHDLVDGSPRLIALAGLANRHGRAVADTIAGTPAPAAPALGTAIIDVVGRTAAKTGWTEDVARARGRDIRVIHTHPLSHAGYFPGAQPMSLKLVVDAATDRILGAQAVGSDGVDTRLDIIATAMAAGLTASSLADLELAYAPQYGAAKDPVNLLGYIDRNLASGEDRVLQWHELDAAIAAGAVFLDVRAEGQLAEGTIPGATWIPVEQLRERHHEFAGRPIVVHCRVGQGAHTAARLLARLGHDVRNLDGGYLTWRDGERARALEREADAAASARAA</sequence>
<keyword evidence="9" id="KW-1185">Reference proteome</keyword>
<feature type="domain" description="Rhodanese" evidence="7">
    <location>
        <begin position="475"/>
        <end position="561"/>
    </location>
</feature>
<keyword evidence="5" id="KW-0560">Oxidoreductase</keyword>
<comment type="cofactor">
    <cofactor evidence="1">
        <name>FAD</name>
        <dbReference type="ChEBI" id="CHEBI:57692"/>
    </cofactor>
</comment>
<dbReference type="Gene3D" id="3.40.250.10">
    <property type="entry name" value="Rhodanese-like domain"/>
    <property type="match status" value="1"/>
</dbReference>
<dbReference type="Proteomes" id="UP001239083">
    <property type="component" value="Unassembled WGS sequence"/>
</dbReference>
<dbReference type="SUPFAM" id="SSF55424">
    <property type="entry name" value="FAD/NAD-linked reductases, dimerisation (C-terminal) domain"/>
    <property type="match status" value="1"/>
</dbReference>
<evidence type="ECO:0000313" key="9">
    <source>
        <dbReference type="Proteomes" id="UP001239083"/>
    </source>
</evidence>
<evidence type="ECO:0000256" key="5">
    <source>
        <dbReference type="ARBA" id="ARBA00023002"/>
    </source>
</evidence>
<dbReference type="PANTHER" id="PTHR43429:SF1">
    <property type="entry name" value="NAD(P)H SULFUR OXIDOREDUCTASE (COA-DEPENDENT)"/>
    <property type="match status" value="1"/>
</dbReference>
<evidence type="ECO:0000259" key="7">
    <source>
        <dbReference type="PROSITE" id="PS50206"/>
    </source>
</evidence>
<dbReference type="EMBL" id="JAUSYY010000001">
    <property type="protein sequence ID" value="MDQ0893024.1"/>
    <property type="molecule type" value="Genomic_DNA"/>
</dbReference>
<reference evidence="8 9" key="1">
    <citation type="submission" date="2023-07" db="EMBL/GenBank/DDBJ databases">
        <title>Comparative genomics of wheat-associated soil bacteria to identify genetic determinants of phenazine resistance.</title>
        <authorList>
            <person name="Mouncey N."/>
        </authorList>
    </citation>
    <scope>NUCLEOTIDE SEQUENCE [LARGE SCALE GENOMIC DNA]</scope>
    <source>
        <strain evidence="8 9">V3I3</strain>
    </source>
</reference>
<evidence type="ECO:0000256" key="2">
    <source>
        <dbReference type="ARBA" id="ARBA00009130"/>
    </source>
</evidence>
<dbReference type="Pfam" id="PF02852">
    <property type="entry name" value="Pyr_redox_dim"/>
    <property type="match status" value="1"/>
</dbReference>
<dbReference type="InterPro" id="IPR050260">
    <property type="entry name" value="FAD-bd_OxRdtase"/>
</dbReference>
<dbReference type="InterPro" id="IPR016156">
    <property type="entry name" value="FAD/NAD-linked_Rdtase_dimer_sf"/>
</dbReference>
<dbReference type="PRINTS" id="PR00368">
    <property type="entry name" value="FADPNR"/>
</dbReference>
<protein>
    <submittedName>
        <fullName evidence="8">NADPH-dependent 2,4-dienoyl-CoA reductase/sulfur reductase-like enzyme/rhodanese-related sulfurtransferase</fullName>
    </submittedName>
</protein>
<accession>A0ABU0R4M3</accession>
<organism evidence="8 9">
    <name type="scientific">Agromyces ramosus</name>
    <dbReference type="NCBI Taxonomy" id="33879"/>
    <lineage>
        <taxon>Bacteria</taxon>
        <taxon>Bacillati</taxon>
        <taxon>Actinomycetota</taxon>
        <taxon>Actinomycetes</taxon>
        <taxon>Micrococcales</taxon>
        <taxon>Microbacteriaceae</taxon>
        <taxon>Agromyces</taxon>
    </lineage>
</organism>